<sequence>MSKAASTVIEASELGTIDRRNIEEWLGDAEGMSEGMSGDDGSEAGAGGNGNETLYQGVQSSNQATAFNIIRQAGSRATTYFEFLVRPDDRFVSSCCAQEDTSIGLMSLLQKVAGMGGEVLCSHSHSPQVTAGIIVFGEVEYSLPIMRNPPFSPAPRILRTNEIFQMRRVVDIWKRKFLGTFMPKAIPTNPPAMPQSSTDVPFTPLLSTPASPTPFLSTPDNSEVMSSTPTISVSRLPHQTSPPPSPASKRQKSSPALSVTMEELRPWEQDKKCD</sequence>
<feature type="compositionally biased region" description="Basic and acidic residues" evidence="1">
    <location>
        <begin position="262"/>
        <end position="274"/>
    </location>
</feature>
<protein>
    <submittedName>
        <fullName evidence="2">Uncharacterized protein</fullName>
    </submittedName>
</protein>
<accession>A0A1Y2A2C3</accession>
<dbReference type="OrthoDB" id="20872at2759"/>
<feature type="region of interest" description="Disordered" evidence="1">
    <location>
        <begin position="187"/>
        <end position="274"/>
    </location>
</feature>
<dbReference type="AlphaFoldDB" id="A0A1Y2A2C3"/>
<name>A0A1Y2A2C3_9PLEO</name>
<feature type="compositionally biased region" description="Polar residues" evidence="1">
    <location>
        <begin position="220"/>
        <end position="239"/>
    </location>
</feature>
<proteinExistence type="predicted"/>
<feature type="region of interest" description="Disordered" evidence="1">
    <location>
        <begin position="30"/>
        <end position="53"/>
    </location>
</feature>
<evidence type="ECO:0000313" key="2">
    <source>
        <dbReference type="EMBL" id="ORY16618.1"/>
    </source>
</evidence>
<feature type="compositionally biased region" description="Low complexity" evidence="1">
    <location>
        <begin position="201"/>
        <end position="219"/>
    </location>
</feature>
<evidence type="ECO:0000256" key="1">
    <source>
        <dbReference type="SAM" id="MobiDB-lite"/>
    </source>
</evidence>
<reference evidence="2 3" key="1">
    <citation type="submission" date="2016-07" db="EMBL/GenBank/DDBJ databases">
        <title>Pervasive Adenine N6-methylation of Active Genes in Fungi.</title>
        <authorList>
            <consortium name="DOE Joint Genome Institute"/>
            <person name="Mondo S.J."/>
            <person name="Dannebaum R.O."/>
            <person name="Kuo R.C."/>
            <person name="Labutti K."/>
            <person name="Haridas S."/>
            <person name="Kuo A."/>
            <person name="Salamov A."/>
            <person name="Ahrendt S.R."/>
            <person name="Lipzen A."/>
            <person name="Sullivan W."/>
            <person name="Andreopoulos W.B."/>
            <person name="Clum A."/>
            <person name="Lindquist E."/>
            <person name="Daum C."/>
            <person name="Ramamoorthy G.K."/>
            <person name="Gryganskyi A."/>
            <person name="Culley D."/>
            <person name="Magnuson J.K."/>
            <person name="James T.Y."/>
            <person name="O'Malley M.A."/>
            <person name="Stajich J.E."/>
            <person name="Spatafora J.W."/>
            <person name="Visel A."/>
            <person name="Grigoriev I.V."/>
        </authorList>
    </citation>
    <scope>NUCLEOTIDE SEQUENCE [LARGE SCALE GENOMIC DNA]</scope>
    <source>
        <strain evidence="2 3">CBS 115471</strain>
    </source>
</reference>
<organism evidence="2 3">
    <name type="scientific">Clohesyomyces aquaticus</name>
    <dbReference type="NCBI Taxonomy" id="1231657"/>
    <lineage>
        <taxon>Eukaryota</taxon>
        <taxon>Fungi</taxon>
        <taxon>Dikarya</taxon>
        <taxon>Ascomycota</taxon>
        <taxon>Pezizomycotina</taxon>
        <taxon>Dothideomycetes</taxon>
        <taxon>Pleosporomycetidae</taxon>
        <taxon>Pleosporales</taxon>
        <taxon>Lindgomycetaceae</taxon>
        <taxon>Clohesyomyces</taxon>
    </lineage>
</organism>
<comment type="caution">
    <text evidence="2">The sequence shown here is derived from an EMBL/GenBank/DDBJ whole genome shotgun (WGS) entry which is preliminary data.</text>
</comment>
<dbReference type="EMBL" id="MCFA01000017">
    <property type="protein sequence ID" value="ORY16618.1"/>
    <property type="molecule type" value="Genomic_DNA"/>
</dbReference>
<dbReference type="Proteomes" id="UP000193144">
    <property type="component" value="Unassembled WGS sequence"/>
</dbReference>
<evidence type="ECO:0000313" key="3">
    <source>
        <dbReference type="Proteomes" id="UP000193144"/>
    </source>
</evidence>
<keyword evidence="3" id="KW-1185">Reference proteome</keyword>
<gene>
    <name evidence="2" type="ORF">BCR34DRAFT_584277</name>
</gene>